<proteinExistence type="predicted"/>
<dbReference type="SUPFAM" id="SSF54001">
    <property type="entry name" value="Cysteine proteinases"/>
    <property type="match status" value="1"/>
</dbReference>
<dbReference type="InterPro" id="IPR052557">
    <property type="entry name" value="CAP/Cytokinesis_protein"/>
</dbReference>
<sequence length="875" mass="96417">MNLRLQWSSSSAGAVRLEVGMASSKRTAWYEVSRLAARRRPRQQLDSTTLQRGGHSSWDRYALARNFSLGQGNHASGVMSAEVAVQKFSFPLTCAVRLSSQGEATQKGFAQVKASDLFELKRDAALSETRTFPVLGAPVCDDNPPQESAKSPPGGGAADAHILVCAEAPQGLRVENEDQRPAAKRQLSSESAARTVAVTKKSAVRREAVEQRLHPQNAQLGHVVTPQGKKRRRKDLFTSSEVFHKLDSHVIRAGAELKEKRVHEVKAIVQSITHGAGNDLERLRAIWVWLCHNIEYDVSGYLGHSEKLSSTEEVIAAGRGVCCSYSNLCSEMCREVGIECQEVPGHSKGIGYRQGQSLKHVKSDHLWNAVLLGGQWFLLDACWGAGRVDMEHESFVKRFDDFYFLTDPEEFIDSHYPDEEKWQLLDAPMALEEFERRVFKTSSFFTMGLRLINPRYHHIVTDDGEANVSLGFSRPTTFTHEITPHQDLLHCGASEQKESGGSSFGLLTVSHRSMRLQLLPPASGTYDVKVFARPEAAKTALVWVCSFTVECQAPRTTEDIPENPFLSWGLQPAAASLGVESSNQGGEVVEVEGGAFELALKTSRPLMALCELVHPQVEAAVAKRCLAAQIQADALTCHVLCPRRGFYRLSLFVRDHEKTEAPFKNAANFLLHCRGKVAAPDELFPPDLGSACGPGIRTSQAGLSKFSHGGAVVSTQQGRLNITFHNQRDLDLHFVLGRTGGEAPAFPLARHLLSTQTDSKVTVSLSLPEAGVYRLGLYARLGPGGDFSPACDFVLRNSCAQPRPPFPRVYSAWRRGCVLFEPRSGLLEPLRRVLFRARVPGALRVSVVGETRTDLKMNKSRVWEGRSSLESHSRS</sequence>
<dbReference type="GO" id="GO:0005737">
    <property type="term" value="C:cytoplasm"/>
    <property type="evidence" value="ECO:0007669"/>
    <property type="project" value="TreeGrafter"/>
</dbReference>
<keyword evidence="4" id="KW-1185">Reference proteome</keyword>
<dbReference type="PANTHER" id="PTHR46333:SF4">
    <property type="entry name" value="TRANSGLUTAMINASE-LIKE DOMAIN-CONTAINING PROTEIN"/>
    <property type="match status" value="1"/>
</dbReference>
<dbReference type="Pfam" id="PF23265">
    <property type="entry name" value="Ig-like_KY"/>
    <property type="match status" value="3"/>
</dbReference>
<feature type="region of interest" description="Disordered" evidence="1">
    <location>
        <begin position="136"/>
        <end position="158"/>
    </location>
</feature>
<dbReference type="Proteomes" id="UP000677803">
    <property type="component" value="Unassembled WGS sequence"/>
</dbReference>
<feature type="region of interest" description="Disordered" evidence="1">
    <location>
        <begin position="173"/>
        <end position="197"/>
    </location>
</feature>
<reference evidence="3" key="1">
    <citation type="submission" date="2021-05" db="EMBL/GenBank/DDBJ databases">
        <authorList>
            <person name="Tigano A."/>
        </authorList>
    </citation>
    <scope>NUCLEOTIDE SEQUENCE</scope>
</reference>
<evidence type="ECO:0000313" key="4">
    <source>
        <dbReference type="Proteomes" id="UP000677803"/>
    </source>
</evidence>
<dbReference type="PANTHER" id="PTHR46333">
    <property type="entry name" value="CYTOKINESIS PROTEIN 3"/>
    <property type="match status" value="1"/>
</dbReference>
<dbReference type="InterPro" id="IPR056564">
    <property type="entry name" value="Ig-like_KY"/>
</dbReference>
<protein>
    <submittedName>
        <fullName evidence="3">(Atlantic silverside) hypothetical protein</fullName>
    </submittedName>
</protein>
<dbReference type="EMBL" id="CAJRST010002224">
    <property type="protein sequence ID" value="CAG5866858.1"/>
    <property type="molecule type" value="Genomic_DNA"/>
</dbReference>
<name>A0A8S4AK33_9TELE</name>
<dbReference type="AlphaFoldDB" id="A0A8S4AK33"/>
<organism evidence="3 4">
    <name type="scientific">Menidia menidia</name>
    <name type="common">Atlantic silverside</name>
    <dbReference type="NCBI Taxonomy" id="238744"/>
    <lineage>
        <taxon>Eukaryota</taxon>
        <taxon>Metazoa</taxon>
        <taxon>Chordata</taxon>
        <taxon>Craniata</taxon>
        <taxon>Vertebrata</taxon>
        <taxon>Euteleostomi</taxon>
        <taxon>Actinopterygii</taxon>
        <taxon>Neopterygii</taxon>
        <taxon>Teleostei</taxon>
        <taxon>Neoteleostei</taxon>
        <taxon>Acanthomorphata</taxon>
        <taxon>Ovalentaria</taxon>
        <taxon>Atherinomorphae</taxon>
        <taxon>Atheriniformes</taxon>
        <taxon>Atherinopsidae</taxon>
        <taxon>Menidiinae</taxon>
        <taxon>Menidia</taxon>
    </lineage>
</organism>
<comment type="caution">
    <text evidence="3">The sequence shown here is derived from an EMBL/GenBank/DDBJ whole genome shotgun (WGS) entry which is preliminary data.</text>
</comment>
<evidence type="ECO:0000259" key="2">
    <source>
        <dbReference type="SMART" id="SM00460"/>
    </source>
</evidence>
<evidence type="ECO:0000313" key="3">
    <source>
        <dbReference type="EMBL" id="CAG5866858.1"/>
    </source>
</evidence>
<dbReference type="SMART" id="SM00460">
    <property type="entry name" value="TGc"/>
    <property type="match status" value="1"/>
</dbReference>
<evidence type="ECO:0000256" key="1">
    <source>
        <dbReference type="SAM" id="MobiDB-lite"/>
    </source>
</evidence>
<accession>A0A8S4AK33</accession>
<dbReference type="Pfam" id="PF01841">
    <property type="entry name" value="Transglut_core"/>
    <property type="match status" value="1"/>
</dbReference>
<dbReference type="InterPro" id="IPR038765">
    <property type="entry name" value="Papain-like_cys_pep_sf"/>
</dbReference>
<dbReference type="OrthoDB" id="6129702at2759"/>
<dbReference type="Gene3D" id="3.10.620.30">
    <property type="match status" value="1"/>
</dbReference>
<dbReference type="InterPro" id="IPR002931">
    <property type="entry name" value="Transglutaminase-like"/>
</dbReference>
<gene>
    <name evidence="3" type="ORF">MMEN_LOCUS3560</name>
</gene>
<feature type="domain" description="Transglutaminase-like" evidence="2">
    <location>
        <begin position="314"/>
        <end position="383"/>
    </location>
</feature>